<dbReference type="SMART" id="SM00116">
    <property type="entry name" value="CBS"/>
    <property type="match status" value="2"/>
</dbReference>
<feature type="domain" description="CBS" evidence="12">
    <location>
        <begin position="205"/>
        <end position="264"/>
    </location>
</feature>
<keyword evidence="8 10" id="KW-0472">Membrane</keyword>
<comment type="similarity">
    <text evidence="2">Belongs to the UPF0053 family.</text>
</comment>
<evidence type="ECO:0000256" key="1">
    <source>
        <dbReference type="ARBA" id="ARBA00004651"/>
    </source>
</evidence>
<feature type="domain" description="CBS" evidence="12">
    <location>
        <begin position="268"/>
        <end position="328"/>
    </location>
</feature>
<name>A0A810QB47_9FIRM</name>
<dbReference type="Gene3D" id="3.30.465.10">
    <property type="match status" value="1"/>
</dbReference>
<keyword evidence="15" id="KW-1185">Reference proteome</keyword>
<dbReference type="SUPFAM" id="SSF54631">
    <property type="entry name" value="CBS-domain pair"/>
    <property type="match status" value="1"/>
</dbReference>
<sequence length="418" mass="46396">MDSDSISLLIIVFCIVMSAYFSATETAFSSLNRIRIKNLAEKGNQRAALVLHLSENYDSLLSTILIGNNIVNIASASLATMIFVRALGEEAGPSVSTAVTTVVVLIFGEVSPKSIAKESPEAFALFSAPILRVFLVLLTPFNFLFGQWKKLLSHLFHAQEDRSITEEELLTIVDEVEQAGGIDQQEGTLIRSAIEFSELEARDVLTPRVDITAVSLDTPKEEIAKIFAQTGFSRIPVYQGTIDHILGILYQKDFHNHVYHTDQEISSIIRPALYIAEGKLIGELLQDLQKQKSHIAVVLDEFGGTVGIVTMEDILEELVGEIWDEHDEVVEEIQPISDREYVVMGTANVQKLLERLNVDQEPDAVSVSGWVVDEMGHMPVKGDSFDCWNLHVSVLEMNDRRVQKIKVCVEEPSDTVAT</sequence>
<keyword evidence="6 10" id="KW-1133">Transmembrane helix</keyword>
<protein>
    <submittedName>
        <fullName evidence="14">Hemolysin</fullName>
    </submittedName>
</protein>
<dbReference type="KEGG" id="pfaa:MM59RIKEN_02550"/>
<dbReference type="InterPro" id="IPR046342">
    <property type="entry name" value="CBS_dom_sf"/>
</dbReference>
<evidence type="ECO:0000256" key="3">
    <source>
        <dbReference type="ARBA" id="ARBA00022475"/>
    </source>
</evidence>
<evidence type="ECO:0000256" key="9">
    <source>
        <dbReference type="PROSITE-ProRule" id="PRU00703"/>
    </source>
</evidence>
<feature type="transmembrane region" description="Helical" evidence="11">
    <location>
        <begin position="6"/>
        <end position="28"/>
    </location>
</feature>
<organism evidence="14 15">
    <name type="scientific">Pusillibacter faecalis</name>
    <dbReference type="NCBI Taxonomy" id="2714358"/>
    <lineage>
        <taxon>Bacteria</taxon>
        <taxon>Bacillati</taxon>
        <taxon>Bacillota</taxon>
        <taxon>Clostridia</taxon>
        <taxon>Eubacteriales</taxon>
        <taxon>Oscillospiraceae</taxon>
        <taxon>Pusillibacter</taxon>
    </lineage>
</organism>
<dbReference type="InterPro" id="IPR016169">
    <property type="entry name" value="FAD-bd_PCMH_sub2"/>
</dbReference>
<keyword evidence="5" id="KW-0677">Repeat</keyword>
<dbReference type="Pfam" id="PF00571">
    <property type="entry name" value="CBS"/>
    <property type="match status" value="2"/>
</dbReference>
<feature type="transmembrane region" description="Helical" evidence="11">
    <location>
        <begin position="60"/>
        <end position="85"/>
    </location>
</feature>
<dbReference type="InterPro" id="IPR036318">
    <property type="entry name" value="FAD-bd_PCMH-like_sf"/>
</dbReference>
<dbReference type="PROSITE" id="PS51371">
    <property type="entry name" value="CBS"/>
    <property type="match status" value="2"/>
</dbReference>
<dbReference type="CDD" id="cd04590">
    <property type="entry name" value="CBS_pair_CorC_HlyC_assoc"/>
    <property type="match status" value="1"/>
</dbReference>
<keyword evidence="3" id="KW-1003">Cell membrane</keyword>
<dbReference type="GO" id="GO:0050660">
    <property type="term" value="F:flavin adenine dinucleotide binding"/>
    <property type="evidence" value="ECO:0007669"/>
    <property type="project" value="InterPro"/>
</dbReference>
<evidence type="ECO:0000313" key="15">
    <source>
        <dbReference type="Proteomes" id="UP000679848"/>
    </source>
</evidence>
<dbReference type="FunFam" id="3.10.580.10:FF:000002">
    <property type="entry name" value="Magnesium/cobalt efflux protein CorC"/>
    <property type="match status" value="1"/>
</dbReference>
<feature type="domain" description="CNNM transmembrane" evidence="13">
    <location>
        <begin position="1"/>
        <end position="186"/>
    </location>
</feature>
<dbReference type="GO" id="GO:0005886">
    <property type="term" value="C:plasma membrane"/>
    <property type="evidence" value="ECO:0007669"/>
    <property type="project" value="UniProtKB-SubCell"/>
</dbReference>
<dbReference type="InterPro" id="IPR002550">
    <property type="entry name" value="CNNM"/>
</dbReference>
<keyword evidence="7 9" id="KW-0129">CBS domain</keyword>
<dbReference type="Proteomes" id="UP000679848">
    <property type="component" value="Chromosome"/>
</dbReference>
<evidence type="ECO:0000259" key="13">
    <source>
        <dbReference type="PROSITE" id="PS51846"/>
    </source>
</evidence>
<evidence type="ECO:0000313" key="14">
    <source>
        <dbReference type="EMBL" id="BCK82936.1"/>
    </source>
</evidence>
<dbReference type="SUPFAM" id="SSF56176">
    <property type="entry name" value="FAD-binding/transporter-associated domain-like"/>
    <property type="match status" value="1"/>
</dbReference>
<reference evidence="14" key="1">
    <citation type="submission" date="2020-09" db="EMBL/GenBank/DDBJ databases">
        <title>New species isolated from human feces.</title>
        <authorList>
            <person name="Kitahara M."/>
            <person name="Shigeno Y."/>
            <person name="Shime M."/>
            <person name="Matsumoto Y."/>
            <person name="Nakamura S."/>
            <person name="Motooka D."/>
            <person name="Fukuoka S."/>
            <person name="Nishikawa H."/>
            <person name="Benno Y."/>
        </authorList>
    </citation>
    <scope>NUCLEOTIDE SEQUENCE</scope>
    <source>
        <strain evidence="14">MM59</strain>
    </source>
</reference>
<dbReference type="Gene3D" id="3.10.580.10">
    <property type="entry name" value="CBS-domain"/>
    <property type="match status" value="1"/>
</dbReference>
<evidence type="ECO:0000256" key="6">
    <source>
        <dbReference type="ARBA" id="ARBA00022989"/>
    </source>
</evidence>
<gene>
    <name evidence="14" type="ORF">MM59RIKEN_02550</name>
</gene>
<evidence type="ECO:0000256" key="4">
    <source>
        <dbReference type="ARBA" id="ARBA00022692"/>
    </source>
</evidence>
<dbReference type="RefSeq" id="WP_187031241.1">
    <property type="nucleotide sequence ID" value="NZ_AP023420.1"/>
</dbReference>
<evidence type="ECO:0000256" key="7">
    <source>
        <dbReference type="ARBA" id="ARBA00023122"/>
    </source>
</evidence>
<evidence type="ECO:0000256" key="10">
    <source>
        <dbReference type="PROSITE-ProRule" id="PRU01193"/>
    </source>
</evidence>
<evidence type="ECO:0000256" key="11">
    <source>
        <dbReference type="SAM" id="Phobius"/>
    </source>
</evidence>
<dbReference type="PANTHER" id="PTHR22777">
    <property type="entry name" value="HEMOLYSIN-RELATED"/>
    <property type="match status" value="1"/>
</dbReference>
<accession>A0A810QB47</accession>
<dbReference type="Pfam" id="PF03471">
    <property type="entry name" value="CorC_HlyC"/>
    <property type="match status" value="1"/>
</dbReference>
<dbReference type="PROSITE" id="PS51846">
    <property type="entry name" value="CNNM"/>
    <property type="match status" value="1"/>
</dbReference>
<feature type="transmembrane region" description="Helical" evidence="11">
    <location>
        <begin position="122"/>
        <end position="145"/>
    </location>
</feature>
<comment type="subcellular location">
    <subcellularLocation>
        <location evidence="1">Cell membrane</location>
        <topology evidence="1">Multi-pass membrane protein</topology>
    </subcellularLocation>
</comment>
<evidence type="ECO:0000256" key="5">
    <source>
        <dbReference type="ARBA" id="ARBA00022737"/>
    </source>
</evidence>
<dbReference type="AlphaFoldDB" id="A0A810QB47"/>
<evidence type="ECO:0000259" key="12">
    <source>
        <dbReference type="PROSITE" id="PS51371"/>
    </source>
</evidence>
<dbReference type="InterPro" id="IPR044751">
    <property type="entry name" value="Ion_transp-like_CBS"/>
</dbReference>
<dbReference type="EMBL" id="AP023420">
    <property type="protein sequence ID" value="BCK82936.1"/>
    <property type="molecule type" value="Genomic_DNA"/>
</dbReference>
<keyword evidence="4 10" id="KW-0812">Transmembrane</keyword>
<evidence type="ECO:0000256" key="2">
    <source>
        <dbReference type="ARBA" id="ARBA00006337"/>
    </source>
</evidence>
<evidence type="ECO:0000256" key="8">
    <source>
        <dbReference type="ARBA" id="ARBA00023136"/>
    </source>
</evidence>
<dbReference type="InterPro" id="IPR005170">
    <property type="entry name" value="Transptr-assoc_dom"/>
</dbReference>
<dbReference type="Pfam" id="PF01595">
    <property type="entry name" value="CNNM"/>
    <property type="match status" value="1"/>
</dbReference>
<dbReference type="SMART" id="SM01091">
    <property type="entry name" value="CorC_HlyC"/>
    <property type="match status" value="1"/>
</dbReference>
<dbReference type="PANTHER" id="PTHR22777:SF32">
    <property type="entry name" value="UPF0053 INNER MEMBRANE PROTEIN YFJD"/>
    <property type="match status" value="1"/>
</dbReference>
<dbReference type="InterPro" id="IPR000644">
    <property type="entry name" value="CBS_dom"/>
</dbReference>
<feature type="transmembrane region" description="Helical" evidence="11">
    <location>
        <begin position="91"/>
        <end position="110"/>
    </location>
</feature>
<proteinExistence type="inferred from homology"/>